<dbReference type="GO" id="GO:0050518">
    <property type="term" value="F:2-C-methyl-D-erythritol 4-phosphate cytidylyltransferase activity"/>
    <property type="evidence" value="ECO:0007669"/>
    <property type="project" value="TreeGrafter"/>
</dbReference>
<dbReference type="Gene3D" id="3.90.550.10">
    <property type="entry name" value="Spore Coat Polysaccharide Biosynthesis Protein SpsA, Chain A"/>
    <property type="match status" value="1"/>
</dbReference>
<reference evidence="3" key="1">
    <citation type="submission" date="2021-04" db="EMBL/GenBank/DDBJ databases">
        <title>novel species isolated from subtropical streams in China.</title>
        <authorList>
            <person name="Lu H."/>
        </authorList>
    </citation>
    <scope>NUCLEOTIDE SEQUENCE</scope>
    <source>
        <strain evidence="3">FT137W</strain>
    </source>
</reference>
<dbReference type="PANTHER" id="PTHR32125">
    <property type="entry name" value="2-C-METHYL-D-ERYTHRITOL 4-PHOSPHATE CYTIDYLYLTRANSFERASE, CHLOROPLASTIC"/>
    <property type="match status" value="1"/>
</dbReference>
<proteinExistence type="predicted"/>
<dbReference type="EMBL" id="JAGSPJ010000001">
    <property type="protein sequence ID" value="MBR7799111.1"/>
    <property type="molecule type" value="Genomic_DNA"/>
</dbReference>
<dbReference type="Pfam" id="PF01128">
    <property type="entry name" value="IspD"/>
    <property type="match status" value="1"/>
</dbReference>
<keyword evidence="1" id="KW-0808">Transferase</keyword>
<organism evidence="3 4">
    <name type="scientific">Undibacterium fentianense</name>
    <dbReference type="NCBI Taxonomy" id="2828728"/>
    <lineage>
        <taxon>Bacteria</taxon>
        <taxon>Pseudomonadati</taxon>
        <taxon>Pseudomonadota</taxon>
        <taxon>Betaproteobacteria</taxon>
        <taxon>Burkholderiales</taxon>
        <taxon>Oxalobacteraceae</taxon>
        <taxon>Undibacterium</taxon>
    </lineage>
</organism>
<dbReference type="InterPro" id="IPR050088">
    <property type="entry name" value="IspD/TarI_cytidylyltransf_bact"/>
</dbReference>
<dbReference type="Proteomes" id="UP000678545">
    <property type="component" value="Unassembled WGS sequence"/>
</dbReference>
<evidence type="ECO:0000256" key="2">
    <source>
        <dbReference type="ARBA" id="ARBA00022695"/>
    </source>
</evidence>
<keyword evidence="2 3" id="KW-0548">Nucleotidyltransferase</keyword>
<keyword evidence="4" id="KW-1185">Reference proteome</keyword>
<gene>
    <name evidence="3" type="ORF">KDM90_03785</name>
</gene>
<dbReference type="SUPFAM" id="SSF53448">
    <property type="entry name" value="Nucleotide-diphospho-sugar transferases"/>
    <property type="match status" value="1"/>
</dbReference>
<comment type="caution">
    <text evidence="3">The sequence shown here is derived from an EMBL/GenBank/DDBJ whole genome shotgun (WGS) entry which is preliminary data.</text>
</comment>
<dbReference type="InterPro" id="IPR029044">
    <property type="entry name" value="Nucleotide-diphossugar_trans"/>
</dbReference>
<name>A0A941IDZ8_9BURK</name>
<sequence length="222" mass="24871">MTHNLIADLSILIPACGIGERLGRGPKALLEIDGETLLRHLSRKALSISSEVVIAAPLRFVEQWRNEYPDCRVVAGGDTHLLSMRELVMASTRQFLINLNVAMPMMSRQLIRSVYEAACLHGVAAAYMPPDLPVAEIRNGKITRILSRHISGILQGPNAYQRGLFLKMMGQMNAQDWECQSFLEIASKQGIQIATVMGERENIKITTETDWQRAQILKDYLQ</sequence>
<dbReference type="PANTHER" id="PTHR32125:SF4">
    <property type="entry name" value="2-C-METHYL-D-ERYTHRITOL 4-PHOSPHATE CYTIDYLYLTRANSFERASE, CHLOROPLASTIC"/>
    <property type="match status" value="1"/>
</dbReference>
<dbReference type="RefSeq" id="WP_212674216.1">
    <property type="nucleotide sequence ID" value="NZ_JAGSPJ010000001.1"/>
</dbReference>
<protein>
    <submittedName>
        <fullName evidence="3">2-C-methyl-D-erythritol 4-phosphate cytidylyltransferase</fullName>
    </submittedName>
</protein>
<dbReference type="AlphaFoldDB" id="A0A941IDZ8"/>
<accession>A0A941IDZ8</accession>
<evidence type="ECO:0000313" key="4">
    <source>
        <dbReference type="Proteomes" id="UP000678545"/>
    </source>
</evidence>
<dbReference type="InterPro" id="IPR034683">
    <property type="entry name" value="IspD/TarI"/>
</dbReference>
<evidence type="ECO:0000256" key="1">
    <source>
        <dbReference type="ARBA" id="ARBA00022679"/>
    </source>
</evidence>
<evidence type="ECO:0000313" key="3">
    <source>
        <dbReference type="EMBL" id="MBR7799111.1"/>
    </source>
</evidence>